<dbReference type="RefSeq" id="WP_379584608.1">
    <property type="nucleotide sequence ID" value="NZ_JBHSQW010000023.1"/>
</dbReference>
<dbReference type="Pfam" id="PF00155">
    <property type="entry name" value="Aminotran_1_2"/>
    <property type="match status" value="1"/>
</dbReference>
<dbReference type="CDD" id="cd00609">
    <property type="entry name" value="AAT_like"/>
    <property type="match status" value="1"/>
</dbReference>
<accession>A0ABW1J186</accession>
<comment type="cofactor">
    <cofactor evidence="1">
        <name>pyridoxal 5'-phosphate</name>
        <dbReference type="ChEBI" id="CHEBI:597326"/>
    </cofactor>
</comment>
<keyword evidence="3" id="KW-0663">Pyridoxal phosphate</keyword>
<dbReference type="InterPro" id="IPR015421">
    <property type="entry name" value="PyrdxlP-dep_Trfase_major"/>
</dbReference>
<evidence type="ECO:0000256" key="3">
    <source>
        <dbReference type="ARBA" id="ARBA00022898"/>
    </source>
</evidence>
<dbReference type="Gene3D" id="3.90.1150.10">
    <property type="entry name" value="Aspartate Aminotransferase, domain 1"/>
    <property type="match status" value="1"/>
</dbReference>
<gene>
    <name evidence="7" type="ORF">ACFQE5_10230</name>
</gene>
<sequence>MANPFDDLDVGALRRRRTMKWTRFGPDVLAAWVAEMDVRTAEPISDALREAIRRQDFGYPPPDQLSGLPAACAEFLSTAYGWQVQPGDVRLVSDVLRGVAAAIHAFSPPGSAVILPTPAYPPFFAVIRQCGRPVIEVPMGYRDGRRTIDLDAVAAALGRGAATVLLCNPHNPTGHVADRDELVALAETVERGGGRVIADEVHAPLTYPPTRHIPYPTVSAAAAAHAVTVTSASKGWNIPGLKCAQVVLSSPADAERWDRLTLAEIGPAAPLGIAANIAAYTAGGPWLAHVLDHLDGNRVLLADLLAAHLPGIGYRIPDGTYLAWLDCRRLGVADPAAFFLEHAGVAVNPGAGFGTGYDTFVRLNFATTRPLLTEIIERMGRAAGAPAG</sequence>
<keyword evidence="4 7" id="KW-0456">Lyase</keyword>
<dbReference type="EMBL" id="JBHSQW010000023">
    <property type="protein sequence ID" value="MFC5994586.1"/>
    <property type="molecule type" value="Genomic_DNA"/>
</dbReference>
<dbReference type="PANTHER" id="PTHR43525:SF2">
    <property type="entry name" value="CYSTATHIONINE BETA-LYASE-RELATED"/>
    <property type="match status" value="1"/>
</dbReference>
<protein>
    <recommendedName>
        <fullName evidence="2">cysteine-S-conjugate beta-lyase</fullName>
        <ecNumber evidence="2">4.4.1.13</ecNumber>
    </recommendedName>
</protein>
<dbReference type="Gene3D" id="3.40.640.10">
    <property type="entry name" value="Type I PLP-dependent aspartate aminotransferase-like (Major domain)"/>
    <property type="match status" value="1"/>
</dbReference>
<evidence type="ECO:0000256" key="4">
    <source>
        <dbReference type="ARBA" id="ARBA00023239"/>
    </source>
</evidence>
<reference evidence="8" key="1">
    <citation type="journal article" date="2019" name="Int. J. Syst. Evol. Microbiol.">
        <title>The Global Catalogue of Microorganisms (GCM) 10K type strain sequencing project: providing services to taxonomists for standard genome sequencing and annotation.</title>
        <authorList>
            <consortium name="The Broad Institute Genomics Platform"/>
            <consortium name="The Broad Institute Genome Sequencing Center for Infectious Disease"/>
            <person name="Wu L."/>
            <person name="Ma J."/>
        </authorList>
    </citation>
    <scope>NUCLEOTIDE SEQUENCE [LARGE SCALE GENOMIC DNA]</scope>
    <source>
        <strain evidence="8">CCM 8391</strain>
    </source>
</reference>
<evidence type="ECO:0000259" key="6">
    <source>
        <dbReference type="Pfam" id="PF00155"/>
    </source>
</evidence>
<name>A0ABW1J186_9PSEU</name>
<feature type="domain" description="Aminotransferase class I/classII large" evidence="6">
    <location>
        <begin position="47"/>
        <end position="378"/>
    </location>
</feature>
<evidence type="ECO:0000256" key="2">
    <source>
        <dbReference type="ARBA" id="ARBA00012224"/>
    </source>
</evidence>
<organism evidence="7 8">
    <name type="scientific">Pseudonocardia hispaniensis</name>
    <dbReference type="NCBI Taxonomy" id="904933"/>
    <lineage>
        <taxon>Bacteria</taxon>
        <taxon>Bacillati</taxon>
        <taxon>Actinomycetota</taxon>
        <taxon>Actinomycetes</taxon>
        <taxon>Pseudonocardiales</taxon>
        <taxon>Pseudonocardiaceae</taxon>
        <taxon>Pseudonocardia</taxon>
    </lineage>
</organism>
<proteinExistence type="inferred from homology"/>
<evidence type="ECO:0000313" key="8">
    <source>
        <dbReference type="Proteomes" id="UP001596302"/>
    </source>
</evidence>
<evidence type="ECO:0000256" key="1">
    <source>
        <dbReference type="ARBA" id="ARBA00001933"/>
    </source>
</evidence>
<dbReference type="InterPro" id="IPR004839">
    <property type="entry name" value="Aminotransferase_I/II_large"/>
</dbReference>
<comment type="similarity">
    <text evidence="5">Belongs to the class-II pyridoxal-phosphate-dependent aminotransferase family. MalY/PatB cystathionine beta-lyase subfamily.</text>
</comment>
<dbReference type="InterPro" id="IPR015422">
    <property type="entry name" value="PyrdxlP-dep_Trfase_small"/>
</dbReference>
<dbReference type="PANTHER" id="PTHR43525">
    <property type="entry name" value="PROTEIN MALY"/>
    <property type="match status" value="1"/>
</dbReference>
<dbReference type="InterPro" id="IPR051798">
    <property type="entry name" value="Class-II_PLP-Dep_Aminotrans"/>
</dbReference>
<evidence type="ECO:0000256" key="5">
    <source>
        <dbReference type="ARBA" id="ARBA00037974"/>
    </source>
</evidence>
<evidence type="ECO:0000313" key="7">
    <source>
        <dbReference type="EMBL" id="MFC5994586.1"/>
    </source>
</evidence>
<dbReference type="GO" id="GO:0047804">
    <property type="term" value="F:cysteine-S-conjugate beta-lyase activity"/>
    <property type="evidence" value="ECO:0007669"/>
    <property type="project" value="UniProtKB-EC"/>
</dbReference>
<dbReference type="SUPFAM" id="SSF53383">
    <property type="entry name" value="PLP-dependent transferases"/>
    <property type="match status" value="1"/>
</dbReference>
<keyword evidence="8" id="KW-1185">Reference proteome</keyword>
<dbReference type="InterPro" id="IPR015424">
    <property type="entry name" value="PyrdxlP-dep_Trfase"/>
</dbReference>
<comment type="caution">
    <text evidence="7">The sequence shown here is derived from an EMBL/GenBank/DDBJ whole genome shotgun (WGS) entry which is preliminary data.</text>
</comment>
<dbReference type="EC" id="4.4.1.13" evidence="2"/>
<dbReference type="Proteomes" id="UP001596302">
    <property type="component" value="Unassembled WGS sequence"/>
</dbReference>